<keyword evidence="5" id="KW-1185">Reference proteome</keyword>
<sequence>MTHPLLILPLLVHAQALKLLLTMNSRALLQDAVVIPSSEYLPTERRLNNLNGP</sequence>
<evidence type="ECO:0000313" key="4">
    <source>
        <dbReference type="EMBL" id="ORX56363.1"/>
    </source>
</evidence>
<dbReference type="EMBL" id="MCGT01000010">
    <property type="protein sequence ID" value="ORX56363.1"/>
    <property type="molecule type" value="Genomic_DNA"/>
</dbReference>
<evidence type="ECO:0000313" key="5">
    <source>
        <dbReference type="Proteomes" id="UP000242146"/>
    </source>
</evidence>
<accession>A0A1X2GF52</accession>
<evidence type="ECO:0000313" key="3">
    <source>
        <dbReference type="EMBL" id="ORX52376.1"/>
    </source>
</evidence>
<proteinExistence type="predicted"/>
<dbReference type="EMBL" id="MCGT01000018">
    <property type="protein sequence ID" value="ORX52376.1"/>
    <property type="molecule type" value="Genomic_DNA"/>
</dbReference>
<reference evidence="3 5" key="1">
    <citation type="submission" date="2016-07" db="EMBL/GenBank/DDBJ databases">
        <title>Pervasive Adenine N6-methylation of Active Genes in Fungi.</title>
        <authorList>
            <consortium name="DOE Joint Genome Institute"/>
            <person name="Mondo S.J."/>
            <person name="Dannebaum R.O."/>
            <person name="Kuo R.C."/>
            <person name="Labutti K."/>
            <person name="Haridas S."/>
            <person name="Kuo A."/>
            <person name="Salamov A."/>
            <person name="Ahrendt S.R."/>
            <person name="Lipzen A."/>
            <person name="Sullivan W."/>
            <person name="Andreopoulos W.B."/>
            <person name="Clum A."/>
            <person name="Lindquist E."/>
            <person name="Daum C."/>
            <person name="Ramamoorthy G.K."/>
            <person name="Gryganskyi A."/>
            <person name="Culley D."/>
            <person name="Magnuson J.K."/>
            <person name="James T.Y."/>
            <person name="O'Malley M.A."/>
            <person name="Stajich J.E."/>
            <person name="Spatafora J.W."/>
            <person name="Visel A."/>
            <person name="Grigoriev I.V."/>
        </authorList>
    </citation>
    <scope>NUCLEOTIDE SEQUENCE [LARGE SCALE GENOMIC DNA]</scope>
    <source>
        <strain evidence="3 5">NRRL 3301</strain>
    </source>
</reference>
<dbReference type="EMBL" id="MCGT01000020">
    <property type="protein sequence ID" value="ORX51570.1"/>
    <property type="molecule type" value="Genomic_DNA"/>
</dbReference>
<evidence type="ECO:0000256" key="1">
    <source>
        <dbReference type="SAM" id="SignalP"/>
    </source>
</evidence>
<evidence type="ECO:0000313" key="2">
    <source>
        <dbReference type="EMBL" id="ORX51570.1"/>
    </source>
</evidence>
<dbReference type="Proteomes" id="UP000242146">
    <property type="component" value="Unassembled WGS sequence"/>
</dbReference>
<comment type="caution">
    <text evidence="3">The sequence shown here is derived from an EMBL/GenBank/DDBJ whole genome shotgun (WGS) entry which is preliminary data.</text>
</comment>
<feature type="signal peptide" evidence="1">
    <location>
        <begin position="1"/>
        <end position="16"/>
    </location>
</feature>
<feature type="chain" id="PRO_5036029193" evidence="1">
    <location>
        <begin position="17"/>
        <end position="53"/>
    </location>
</feature>
<keyword evidence="1" id="KW-0732">Signal</keyword>
<name>A0A1X2GF52_9FUNG</name>
<gene>
    <name evidence="4" type="ORF">DM01DRAFT_1334847</name>
    <name evidence="3" type="ORF">DM01DRAFT_1336744</name>
    <name evidence="2" type="ORF">DM01DRAFT_1337084</name>
</gene>
<dbReference type="AlphaFoldDB" id="A0A1X2GF52"/>
<protein>
    <submittedName>
        <fullName evidence="3">Uncharacterized protein</fullName>
    </submittedName>
</protein>
<organism evidence="3 5">
    <name type="scientific">Hesseltinella vesiculosa</name>
    <dbReference type="NCBI Taxonomy" id="101127"/>
    <lineage>
        <taxon>Eukaryota</taxon>
        <taxon>Fungi</taxon>
        <taxon>Fungi incertae sedis</taxon>
        <taxon>Mucoromycota</taxon>
        <taxon>Mucoromycotina</taxon>
        <taxon>Mucoromycetes</taxon>
        <taxon>Mucorales</taxon>
        <taxon>Cunninghamellaceae</taxon>
        <taxon>Hesseltinella</taxon>
    </lineage>
</organism>